<evidence type="ECO:0000313" key="9">
    <source>
        <dbReference type="Proteomes" id="UP000017836"/>
    </source>
</evidence>
<evidence type="ECO:0000256" key="3">
    <source>
        <dbReference type="ARBA" id="ARBA00022692"/>
    </source>
</evidence>
<dbReference type="InterPro" id="IPR002549">
    <property type="entry name" value="AI-2E-like"/>
</dbReference>
<feature type="transmembrane region" description="Helical" evidence="7">
    <location>
        <begin position="64"/>
        <end position="85"/>
    </location>
</feature>
<name>U5D9M5_AMBTC</name>
<evidence type="ECO:0000256" key="5">
    <source>
        <dbReference type="ARBA" id="ARBA00023136"/>
    </source>
</evidence>
<proteinExistence type="inferred from homology"/>
<comment type="subcellular location">
    <subcellularLocation>
        <location evidence="1">Membrane</location>
        <topology evidence="1">Multi-pass membrane protein</topology>
    </subcellularLocation>
</comment>
<accession>U5D9M5</accession>
<feature type="transmembrane region" description="Helical" evidence="7">
    <location>
        <begin position="462"/>
        <end position="485"/>
    </location>
</feature>
<dbReference type="PANTHER" id="PTHR21716:SF4">
    <property type="entry name" value="TRANSMEMBRANE PROTEIN 245"/>
    <property type="match status" value="1"/>
</dbReference>
<comment type="similarity">
    <text evidence="2">Belongs to the autoinducer-2 exporter (AI-2E) (TC 2.A.86) family.</text>
</comment>
<sequence>MDIVPYCKASPKEEDPSPNLPWSDMFRSASIRRPASPEPPPRSLEKNAHLPENRTFSDNPNVTLALYIAMAHAGLFLSLAVLYALSKLFQDFLRPIQWAILFSMPLRAIQKTLVEFWSYPLNLGFLETLLAIPIAIFKVISSTLMDLKLVGLRLISRKYQVSDDNSGKVGFAKLFQWLVAFGAFVFGYDILGFPLVLILPLMAFLSFFNSGFPDVNSTLSMIYSVKRTHNLSRRRFSGFFTDWVLKRLNFIVAVGLISSIIIGFLAGGIFFSYKIGLEGKDAVISLKTHLEESDYAEKIGLKQWINDNNIPVLIDTYSAKVHEQVLTQIDSLATQYNLTEFVDGVKPYLMQPAGPIQSNLPSIPPHPYTEKFHSIRTKVQNREWSEIYRELHAFSGEILITRGDLVEKLKGLALKGVTISRRVLSSSTLVMAGGANVFFSFFFKILSGAVDIMNFVSQSIVFFWLLFFLVTSESGGVMDHILGMIPLSKSTRVRCAEVLDRSISSVLLATAKVAFYQGFFTWLLFRFFKIHFLYMSTILAFLGPLLPIFPSWLSTIPAGAQLAMEGRYIQAVILCCVHLLAMDFGASAIQEEIPGQSAYLTGLSILGGMALFSSALEGAIMGPLLMTIMIALKNLYVEFVLDAMGKED</sequence>
<feature type="transmembrane region" description="Helical" evidence="7">
    <location>
        <begin position="568"/>
        <end position="589"/>
    </location>
</feature>
<keyword evidence="9" id="KW-1185">Reference proteome</keyword>
<evidence type="ECO:0000313" key="8">
    <source>
        <dbReference type="EMBL" id="ERN19199.1"/>
    </source>
</evidence>
<feature type="transmembrane region" description="Helical" evidence="7">
    <location>
        <begin position="609"/>
        <end position="632"/>
    </location>
</feature>
<evidence type="ECO:0000256" key="4">
    <source>
        <dbReference type="ARBA" id="ARBA00022989"/>
    </source>
</evidence>
<evidence type="ECO:0000256" key="7">
    <source>
        <dbReference type="SAM" id="Phobius"/>
    </source>
</evidence>
<reference evidence="9" key="1">
    <citation type="journal article" date="2013" name="Science">
        <title>The Amborella genome and the evolution of flowering plants.</title>
        <authorList>
            <consortium name="Amborella Genome Project"/>
        </authorList>
    </citation>
    <scope>NUCLEOTIDE SEQUENCE [LARGE SCALE GENOMIC DNA]</scope>
</reference>
<dbReference type="EMBL" id="KI392075">
    <property type="protein sequence ID" value="ERN19199.1"/>
    <property type="molecule type" value="Genomic_DNA"/>
</dbReference>
<evidence type="ECO:0008006" key="10">
    <source>
        <dbReference type="Google" id="ProtNLM"/>
    </source>
</evidence>
<keyword evidence="4 7" id="KW-1133">Transmembrane helix</keyword>
<feature type="transmembrane region" description="Helical" evidence="7">
    <location>
        <begin position="531"/>
        <end position="556"/>
    </location>
</feature>
<dbReference type="Proteomes" id="UP000017836">
    <property type="component" value="Unassembled WGS sequence"/>
</dbReference>
<organism evidence="8 9">
    <name type="scientific">Amborella trichopoda</name>
    <dbReference type="NCBI Taxonomy" id="13333"/>
    <lineage>
        <taxon>Eukaryota</taxon>
        <taxon>Viridiplantae</taxon>
        <taxon>Streptophyta</taxon>
        <taxon>Embryophyta</taxon>
        <taxon>Tracheophyta</taxon>
        <taxon>Spermatophyta</taxon>
        <taxon>Magnoliopsida</taxon>
        <taxon>Amborellales</taxon>
        <taxon>Amborellaceae</taxon>
        <taxon>Amborella</taxon>
    </lineage>
</organism>
<feature type="compositionally biased region" description="Basic and acidic residues" evidence="6">
    <location>
        <begin position="43"/>
        <end position="52"/>
    </location>
</feature>
<dbReference type="AlphaFoldDB" id="U5D9M5"/>
<dbReference type="OrthoDB" id="5970161at2759"/>
<dbReference type="eggNOG" id="KOG2365">
    <property type="taxonomic scope" value="Eukaryota"/>
</dbReference>
<dbReference type="KEGG" id="atr:18447576"/>
<keyword evidence="3 7" id="KW-0812">Transmembrane</keyword>
<dbReference type="HOGENOM" id="CLU_028708_1_0_1"/>
<feature type="transmembrane region" description="Helical" evidence="7">
    <location>
        <begin position="175"/>
        <end position="208"/>
    </location>
</feature>
<dbReference type="OMA" id="GVECKDA"/>
<dbReference type="PANTHER" id="PTHR21716">
    <property type="entry name" value="TRANSMEMBRANE PROTEIN"/>
    <property type="match status" value="1"/>
</dbReference>
<protein>
    <recommendedName>
        <fullName evidence="10">Transmembrane protein 245</fullName>
    </recommendedName>
</protein>
<dbReference type="Gramene" id="ERN19199">
    <property type="protein sequence ID" value="ERN19199"/>
    <property type="gene ID" value="AMTR_s00061p00184640"/>
</dbReference>
<feature type="transmembrane region" description="Helical" evidence="7">
    <location>
        <begin position="429"/>
        <end position="450"/>
    </location>
</feature>
<feature type="region of interest" description="Disordered" evidence="6">
    <location>
        <begin position="1"/>
        <end position="54"/>
    </location>
</feature>
<feature type="transmembrane region" description="Helical" evidence="7">
    <location>
        <begin position="130"/>
        <end position="155"/>
    </location>
</feature>
<feature type="transmembrane region" description="Helical" evidence="7">
    <location>
        <begin position="506"/>
        <end position="525"/>
    </location>
</feature>
<dbReference type="GO" id="GO:0016020">
    <property type="term" value="C:membrane"/>
    <property type="evidence" value="ECO:0007669"/>
    <property type="project" value="UniProtKB-SubCell"/>
</dbReference>
<keyword evidence="5 7" id="KW-0472">Membrane</keyword>
<evidence type="ECO:0000256" key="6">
    <source>
        <dbReference type="SAM" id="MobiDB-lite"/>
    </source>
</evidence>
<evidence type="ECO:0000256" key="1">
    <source>
        <dbReference type="ARBA" id="ARBA00004141"/>
    </source>
</evidence>
<gene>
    <name evidence="8" type="ORF">AMTR_s00061p00184640</name>
</gene>
<feature type="transmembrane region" description="Helical" evidence="7">
    <location>
        <begin position="250"/>
        <end position="271"/>
    </location>
</feature>
<evidence type="ECO:0000256" key="2">
    <source>
        <dbReference type="ARBA" id="ARBA00009773"/>
    </source>
</evidence>